<accession>A0ABD0L5T5</accession>
<dbReference type="Gene3D" id="1.10.287.370">
    <property type="match status" value="1"/>
</dbReference>
<dbReference type="Pfam" id="PF01920">
    <property type="entry name" value="Prefoldin_2"/>
    <property type="match status" value="1"/>
</dbReference>
<keyword evidence="3" id="KW-0143">Chaperone</keyword>
<comment type="similarity">
    <text evidence="1">Belongs to the prefoldin subunit beta family.</text>
</comment>
<feature type="coiled-coil region" evidence="4">
    <location>
        <begin position="78"/>
        <end position="119"/>
    </location>
</feature>
<name>A0ABD0L5T5_9CAEN</name>
<evidence type="ECO:0000313" key="5">
    <source>
        <dbReference type="EMBL" id="KAK7494442.1"/>
    </source>
</evidence>
<dbReference type="Proteomes" id="UP001519460">
    <property type="component" value="Unassembled WGS sequence"/>
</dbReference>
<evidence type="ECO:0000256" key="4">
    <source>
        <dbReference type="SAM" id="Coils"/>
    </source>
</evidence>
<protein>
    <recommendedName>
        <fullName evidence="7">Prefoldin subunit 1</fullName>
    </recommendedName>
</protein>
<proteinExistence type="inferred from homology"/>
<sequence length="124" mass="14445">MASLPVDMELKKAFQEMQLKMIQTTQQLKVADSQVETLKRKITHTRLVDQEISSLPHETRVYEGVGRMFLLMTVPTVCENLAKKRKLAEDKIKTIEGNKEYLEKSLKESEQNLRELVLSKQQQR</sequence>
<comment type="subunit">
    <text evidence="2">Heterohexamer of two PFD-alpha type and four PFD-beta type subunits.</text>
</comment>
<evidence type="ECO:0000256" key="1">
    <source>
        <dbReference type="ARBA" id="ARBA00008045"/>
    </source>
</evidence>
<reference evidence="5 6" key="1">
    <citation type="journal article" date="2023" name="Sci. Data">
        <title>Genome assembly of the Korean intertidal mud-creeper Batillaria attramentaria.</title>
        <authorList>
            <person name="Patra A.K."/>
            <person name="Ho P.T."/>
            <person name="Jun S."/>
            <person name="Lee S.J."/>
            <person name="Kim Y."/>
            <person name="Won Y.J."/>
        </authorList>
    </citation>
    <scope>NUCLEOTIDE SEQUENCE [LARGE SCALE GENOMIC DNA]</scope>
    <source>
        <strain evidence="5">Wonlab-2016</strain>
    </source>
</reference>
<evidence type="ECO:0008006" key="7">
    <source>
        <dbReference type="Google" id="ProtNLM"/>
    </source>
</evidence>
<evidence type="ECO:0000313" key="6">
    <source>
        <dbReference type="Proteomes" id="UP001519460"/>
    </source>
</evidence>
<keyword evidence="4" id="KW-0175">Coiled coil</keyword>
<keyword evidence="6" id="KW-1185">Reference proteome</keyword>
<dbReference type="InterPro" id="IPR009053">
    <property type="entry name" value="Prefoldin"/>
</dbReference>
<comment type="caution">
    <text evidence="5">The sequence shown here is derived from an EMBL/GenBank/DDBJ whole genome shotgun (WGS) entry which is preliminary data.</text>
</comment>
<dbReference type="SUPFAM" id="SSF46579">
    <property type="entry name" value="Prefoldin"/>
    <property type="match status" value="1"/>
</dbReference>
<dbReference type="AlphaFoldDB" id="A0ABD0L5T5"/>
<evidence type="ECO:0000256" key="3">
    <source>
        <dbReference type="ARBA" id="ARBA00023186"/>
    </source>
</evidence>
<dbReference type="CDD" id="cd23164">
    <property type="entry name" value="Prefoldin_1"/>
    <property type="match status" value="1"/>
</dbReference>
<dbReference type="InterPro" id="IPR002777">
    <property type="entry name" value="PFD_beta-like"/>
</dbReference>
<dbReference type="PANTHER" id="PTHR20903">
    <property type="entry name" value="PREFOLDIN SUBUNIT 1-RELATED"/>
    <property type="match status" value="1"/>
</dbReference>
<gene>
    <name evidence="5" type="ORF">BaRGS_00014334</name>
</gene>
<evidence type="ECO:0000256" key="2">
    <source>
        <dbReference type="ARBA" id="ARBA00011695"/>
    </source>
</evidence>
<dbReference type="PANTHER" id="PTHR20903:SF0">
    <property type="entry name" value="PREFOLDIN SUBUNIT 1"/>
    <property type="match status" value="1"/>
</dbReference>
<dbReference type="EMBL" id="JACVVK020000083">
    <property type="protein sequence ID" value="KAK7494442.1"/>
    <property type="molecule type" value="Genomic_DNA"/>
</dbReference>
<organism evidence="5 6">
    <name type="scientific">Batillaria attramentaria</name>
    <dbReference type="NCBI Taxonomy" id="370345"/>
    <lineage>
        <taxon>Eukaryota</taxon>
        <taxon>Metazoa</taxon>
        <taxon>Spiralia</taxon>
        <taxon>Lophotrochozoa</taxon>
        <taxon>Mollusca</taxon>
        <taxon>Gastropoda</taxon>
        <taxon>Caenogastropoda</taxon>
        <taxon>Sorbeoconcha</taxon>
        <taxon>Cerithioidea</taxon>
        <taxon>Batillariidae</taxon>
        <taxon>Batillaria</taxon>
    </lineage>
</organism>